<protein>
    <recommendedName>
        <fullName evidence="2">ABC-type transport auxiliary lipoprotein component domain-containing protein</fullName>
    </recommendedName>
</protein>
<feature type="domain" description="ABC-type transport auxiliary lipoprotein component" evidence="2">
    <location>
        <begin position="42"/>
        <end position="194"/>
    </location>
</feature>
<evidence type="ECO:0000259" key="2">
    <source>
        <dbReference type="Pfam" id="PF03886"/>
    </source>
</evidence>
<accession>A0A370DT83</accession>
<dbReference type="SUPFAM" id="SSF159594">
    <property type="entry name" value="XCC0632-like"/>
    <property type="match status" value="1"/>
</dbReference>
<dbReference type="InterPro" id="IPR005586">
    <property type="entry name" value="ABC_trans_aux"/>
</dbReference>
<sequence length="202" mass="22608">MKPLWKYAVALLTIASILHLTGCASPSQPTRFYRLNAAVDLPATAETAQVRLPEVGLGPVHLSSYLDRPQIVNRTGYYRLQLNEFDQWAGTLQENIIQVLVDYLSASLGENRVVAYPWHGSLKPDYDITIYFSRFDAVDGLQVILQARWMLLDRAKGKVLDTRQVTISEPIEGAESEAIVAAGSRALEKLSRQLEALLRKQL</sequence>
<evidence type="ECO:0000256" key="1">
    <source>
        <dbReference type="SAM" id="SignalP"/>
    </source>
</evidence>
<dbReference type="Proteomes" id="UP000254771">
    <property type="component" value="Unassembled WGS sequence"/>
</dbReference>
<keyword evidence="1" id="KW-0732">Signal</keyword>
<reference evidence="3 4" key="1">
    <citation type="journal article" date="2018" name="ISME J.">
        <title>Endosymbiont genomes yield clues of tubeworm success.</title>
        <authorList>
            <person name="Li Y."/>
            <person name="Liles M.R."/>
            <person name="Halanych K.M."/>
        </authorList>
    </citation>
    <scope>NUCLEOTIDE SEQUENCE [LARGE SCALE GENOMIC DNA]</scope>
    <source>
        <strain evidence="3">A1462</strain>
    </source>
</reference>
<gene>
    <name evidence="3" type="ORF">DIZ78_00030</name>
</gene>
<comment type="caution">
    <text evidence="3">The sequence shown here is derived from an EMBL/GenBank/DDBJ whole genome shotgun (WGS) entry which is preliminary data.</text>
</comment>
<dbReference type="Gene3D" id="3.40.50.10610">
    <property type="entry name" value="ABC-type transport auxiliary lipoprotein component"/>
    <property type="match status" value="1"/>
</dbReference>
<feature type="chain" id="PRO_5017075102" description="ABC-type transport auxiliary lipoprotein component domain-containing protein" evidence="1">
    <location>
        <begin position="25"/>
        <end position="202"/>
    </location>
</feature>
<organism evidence="3 4">
    <name type="scientific">endosymbiont of Escarpia spicata</name>
    <dbReference type="NCBI Taxonomy" id="2200908"/>
    <lineage>
        <taxon>Bacteria</taxon>
        <taxon>Pseudomonadati</taxon>
        <taxon>Pseudomonadota</taxon>
        <taxon>Gammaproteobacteria</taxon>
        <taxon>sulfur-oxidizing symbionts</taxon>
    </lineage>
</organism>
<dbReference type="Pfam" id="PF03886">
    <property type="entry name" value="ABC_trans_aux"/>
    <property type="match status" value="1"/>
</dbReference>
<keyword evidence="4" id="KW-1185">Reference proteome</keyword>
<feature type="signal peptide" evidence="1">
    <location>
        <begin position="1"/>
        <end position="24"/>
    </location>
</feature>
<proteinExistence type="predicted"/>
<dbReference type="EMBL" id="QFXE01000001">
    <property type="protein sequence ID" value="RDH88369.1"/>
    <property type="molecule type" value="Genomic_DNA"/>
</dbReference>
<name>A0A370DT83_9GAMM</name>
<evidence type="ECO:0000313" key="3">
    <source>
        <dbReference type="EMBL" id="RDH88369.1"/>
    </source>
</evidence>
<evidence type="ECO:0000313" key="4">
    <source>
        <dbReference type="Proteomes" id="UP000254771"/>
    </source>
</evidence>
<dbReference type="AlphaFoldDB" id="A0A370DT83"/>